<organism evidence="1 2">
    <name type="scientific">Brevibacterium rongguiense</name>
    <dbReference type="NCBI Taxonomy" id="2695267"/>
    <lineage>
        <taxon>Bacteria</taxon>
        <taxon>Bacillati</taxon>
        <taxon>Actinomycetota</taxon>
        <taxon>Actinomycetes</taxon>
        <taxon>Micrococcales</taxon>
        <taxon>Brevibacteriaceae</taxon>
        <taxon>Brevibacterium</taxon>
    </lineage>
</organism>
<evidence type="ECO:0000313" key="1">
    <source>
        <dbReference type="EMBL" id="MYM18791.1"/>
    </source>
</evidence>
<proteinExistence type="predicted"/>
<protein>
    <submittedName>
        <fullName evidence="1">Uncharacterized protein</fullName>
    </submittedName>
</protein>
<sequence>MHALTVEHRLGFTRLEYASGKTATLPLGLRGEFDALVSDLDAAWEWKR</sequence>
<evidence type="ECO:0000313" key="2">
    <source>
        <dbReference type="Proteomes" id="UP000469215"/>
    </source>
</evidence>
<comment type="caution">
    <text evidence="1">The sequence shown here is derived from an EMBL/GenBank/DDBJ whole genome shotgun (WGS) entry which is preliminary data.</text>
</comment>
<accession>A0A6N9H4N1</accession>
<name>A0A6N9H4N1_9MICO</name>
<dbReference type="Proteomes" id="UP000469215">
    <property type="component" value="Unassembled WGS sequence"/>
</dbReference>
<dbReference type="RefSeq" id="WP_160952234.1">
    <property type="nucleotide sequence ID" value="NZ_WWEQ01000005.1"/>
</dbReference>
<keyword evidence="2" id="KW-1185">Reference proteome</keyword>
<dbReference type="AlphaFoldDB" id="A0A6N9H4N1"/>
<reference evidence="1 2" key="1">
    <citation type="submission" date="2020-01" db="EMBL/GenBank/DDBJ databases">
        <authorList>
            <person name="Deng T."/>
        </authorList>
    </citation>
    <scope>NUCLEOTIDE SEQUENCE [LARGE SCALE GENOMIC DNA]</scope>
    <source>
        <strain evidence="1 2">5221</strain>
    </source>
</reference>
<gene>
    <name evidence="1" type="ORF">GSY69_02045</name>
</gene>
<dbReference type="EMBL" id="WWEQ01000005">
    <property type="protein sequence ID" value="MYM18791.1"/>
    <property type="molecule type" value="Genomic_DNA"/>
</dbReference>